<protein>
    <submittedName>
        <fullName evidence="2">Ovule protein</fullName>
    </submittedName>
</protein>
<evidence type="ECO:0000313" key="2">
    <source>
        <dbReference type="WBParaSite" id="HCON_00141300-00001"/>
    </source>
</evidence>
<reference evidence="2" key="1">
    <citation type="submission" date="2020-12" db="UniProtKB">
        <authorList>
            <consortium name="WormBaseParasite"/>
        </authorList>
    </citation>
    <scope>IDENTIFICATION</scope>
    <source>
        <strain evidence="2">MHco3</strain>
    </source>
</reference>
<dbReference type="Proteomes" id="UP000025227">
    <property type="component" value="Unplaced"/>
</dbReference>
<evidence type="ECO:0000313" key="1">
    <source>
        <dbReference type="Proteomes" id="UP000025227"/>
    </source>
</evidence>
<organism evidence="1 2">
    <name type="scientific">Haemonchus contortus</name>
    <name type="common">Barber pole worm</name>
    <dbReference type="NCBI Taxonomy" id="6289"/>
    <lineage>
        <taxon>Eukaryota</taxon>
        <taxon>Metazoa</taxon>
        <taxon>Ecdysozoa</taxon>
        <taxon>Nematoda</taxon>
        <taxon>Chromadorea</taxon>
        <taxon>Rhabditida</taxon>
        <taxon>Rhabditina</taxon>
        <taxon>Rhabditomorpha</taxon>
        <taxon>Strongyloidea</taxon>
        <taxon>Trichostrongylidae</taxon>
        <taxon>Haemonchus</taxon>
    </lineage>
</organism>
<dbReference type="WBParaSite" id="HCON_00141300-00001">
    <property type="protein sequence ID" value="HCON_00141300-00001"/>
    <property type="gene ID" value="HCON_00141300"/>
</dbReference>
<keyword evidence="1" id="KW-1185">Reference proteome</keyword>
<sequence length="98" mass="11483">EAPSERFIVYCCVLGYLCDFEVMIRNFEVINTYMMEQSSYDHPLVYFLLVQSIYWKVKRKCATITLFRSRSCADHAASPQCIAKYLQIRGSLCYLIIC</sequence>
<name>A0A7I4YW01_HAECO</name>
<dbReference type="AlphaFoldDB" id="A0A7I4YW01"/>
<accession>A0A7I4YW01</accession>
<proteinExistence type="predicted"/>